<reference evidence="2 3" key="3">
    <citation type="submission" date="2025-05" db="UniProtKB">
        <authorList>
            <consortium name="RefSeq"/>
        </authorList>
    </citation>
    <scope>IDENTIFICATION</scope>
    <source>
        <tissue evidence="2 3">Leaf</tissue>
    </source>
</reference>
<evidence type="ECO:0000313" key="3">
    <source>
        <dbReference type="RefSeq" id="XP_019087236.1"/>
    </source>
</evidence>
<keyword evidence="1" id="KW-1185">Reference proteome</keyword>
<proteinExistence type="predicted"/>
<name>A0ABM1QKE8_CAMSA</name>
<gene>
    <name evidence="2 3" type="primary">LOC104724392</name>
</gene>
<evidence type="ECO:0000313" key="2">
    <source>
        <dbReference type="RefSeq" id="XP_019087235.1"/>
    </source>
</evidence>
<accession>A0ABM1QKE8</accession>
<sequence length="173" mass="19769">MVMEQVLTPVKEFLISEQASVEIFDQLAALGTKIRESENRTSEKFAEREMKEILRKLDFLIASGPATETVREVGGSSQSGAARPQDRRNQVSFYPLEPCLSQIRPGLRENLFRNVEMAIFEGVGIYGWIARVERFFRMGGYNEAEKLALVSVSLQGEALSWFNWEANRRQFEN</sequence>
<protein>
    <submittedName>
        <fullName evidence="2 3">Uncharacterized protein LOC104724392 isoform X1</fullName>
    </submittedName>
</protein>
<dbReference type="RefSeq" id="XP_019087236.1">
    <property type="nucleotide sequence ID" value="XM_019231691.1"/>
</dbReference>
<dbReference type="Proteomes" id="UP000694864">
    <property type="component" value="Chromosome 11"/>
</dbReference>
<dbReference type="RefSeq" id="XP_019087235.1">
    <property type="nucleotide sequence ID" value="XM_019231690.1"/>
</dbReference>
<dbReference type="GeneID" id="104724392"/>
<evidence type="ECO:0000313" key="1">
    <source>
        <dbReference type="Proteomes" id="UP000694864"/>
    </source>
</evidence>
<organism evidence="1 3">
    <name type="scientific">Camelina sativa</name>
    <name type="common">False flax</name>
    <name type="synonym">Myagrum sativum</name>
    <dbReference type="NCBI Taxonomy" id="90675"/>
    <lineage>
        <taxon>Eukaryota</taxon>
        <taxon>Viridiplantae</taxon>
        <taxon>Streptophyta</taxon>
        <taxon>Embryophyta</taxon>
        <taxon>Tracheophyta</taxon>
        <taxon>Spermatophyta</taxon>
        <taxon>Magnoliopsida</taxon>
        <taxon>eudicotyledons</taxon>
        <taxon>Gunneridae</taxon>
        <taxon>Pentapetalae</taxon>
        <taxon>rosids</taxon>
        <taxon>malvids</taxon>
        <taxon>Brassicales</taxon>
        <taxon>Brassicaceae</taxon>
        <taxon>Camelineae</taxon>
        <taxon>Camelina</taxon>
    </lineage>
</organism>
<reference evidence="1" key="1">
    <citation type="journal article" date="1997" name="Nucleic Acids Res.">
        <title>tRNAscan-SE: a program for improved detection of transfer RNA genes in genomic sequence.</title>
        <authorList>
            <person name="Lowe T.M."/>
            <person name="Eddy S.R."/>
        </authorList>
    </citation>
    <scope>NUCLEOTIDE SEQUENCE [LARGE SCALE GENOMIC DNA]</scope>
    <source>
        <strain evidence="1">r\DH55</strain>
    </source>
</reference>
<reference evidence="1" key="2">
    <citation type="journal article" date="2014" name="Nat. Commun.">
        <title>The emerging biofuel crop Camelina sativa retains a highly undifferentiated hexaploid genome structure.</title>
        <authorList>
            <person name="Kagale S."/>
            <person name="Koh C."/>
            <person name="Nixon J."/>
            <person name="Bollina V."/>
            <person name="Clarke W.E."/>
            <person name="Tuteja R."/>
            <person name="Spillane C."/>
            <person name="Robinson S.J."/>
            <person name="Links M.G."/>
            <person name="Clarke C."/>
            <person name="Higgins E.E."/>
            <person name="Huebert T."/>
            <person name="Sharpe A.G."/>
            <person name="Parkin I.A."/>
        </authorList>
    </citation>
    <scope>NUCLEOTIDE SEQUENCE [LARGE SCALE GENOMIC DNA]</scope>
    <source>
        <strain evidence="1">r\DH55</strain>
    </source>
</reference>